<sequence>MAASCQPIDAQAAPPRPCAVAPCTGFRFLASPMFVVVWCIVAINYAPYVLWTPRDTVVRWLCVIVFHVLVALLLGSYVMCVFTDPGTVPVEWHEAVAKDEALAASHRLCPKTRMYRPLRSHYCSVTRRVVLNMDHFCPWVVNTVGFYNRKFFVLFLMYTLLSCLWVIFTSVPLIFALKDQKQYGEELRRIGAKWGSNRLMVAMLAMLLDAALSVMLLCFFSFHVRMVLLNETTIEGPSSMYNINSRANWEQVFGTNKWLWFLPVYGGGPAGDGVHWPSRRRRQAGLQQLDEIESGQLLTCVDTSDSSAE</sequence>
<dbReference type="EC" id="2.3.1.225" evidence="7"/>
<evidence type="ECO:0000256" key="3">
    <source>
        <dbReference type="ARBA" id="ARBA00022692"/>
    </source>
</evidence>
<comment type="similarity">
    <text evidence="7">Belongs to the DHHC palmitoyltransferase family.</text>
</comment>
<evidence type="ECO:0000256" key="5">
    <source>
        <dbReference type="ARBA" id="ARBA00023136"/>
    </source>
</evidence>
<gene>
    <name evidence="9" type="ORF">AB1Y20_019461</name>
</gene>
<protein>
    <recommendedName>
        <fullName evidence="7">Palmitoyltransferase</fullName>
        <ecNumber evidence="7">2.3.1.225</ecNumber>
    </recommendedName>
</protein>
<dbReference type="InterPro" id="IPR001594">
    <property type="entry name" value="Palmitoyltrfase_DHHC"/>
</dbReference>
<keyword evidence="2 7" id="KW-0808">Transferase</keyword>
<evidence type="ECO:0000256" key="6">
    <source>
        <dbReference type="ARBA" id="ARBA00023315"/>
    </source>
</evidence>
<dbReference type="GO" id="GO:0019706">
    <property type="term" value="F:protein-cysteine S-palmitoyltransferase activity"/>
    <property type="evidence" value="ECO:0007669"/>
    <property type="project" value="UniProtKB-EC"/>
</dbReference>
<comment type="catalytic activity">
    <reaction evidence="7">
        <text>L-cysteinyl-[protein] + hexadecanoyl-CoA = S-hexadecanoyl-L-cysteinyl-[protein] + CoA</text>
        <dbReference type="Rhea" id="RHEA:36683"/>
        <dbReference type="Rhea" id="RHEA-COMP:10131"/>
        <dbReference type="Rhea" id="RHEA-COMP:11032"/>
        <dbReference type="ChEBI" id="CHEBI:29950"/>
        <dbReference type="ChEBI" id="CHEBI:57287"/>
        <dbReference type="ChEBI" id="CHEBI:57379"/>
        <dbReference type="ChEBI" id="CHEBI:74151"/>
        <dbReference type="EC" id="2.3.1.225"/>
    </reaction>
</comment>
<feature type="transmembrane region" description="Helical" evidence="7">
    <location>
        <begin position="198"/>
        <end position="222"/>
    </location>
</feature>
<comment type="caution">
    <text evidence="9">The sequence shown here is derived from an EMBL/GenBank/DDBJ whole genome shotgun (WGS) entry which is preliminary data.</text>
</comment>
<dbReference type="PANTHER" id="PTHR12246">
    <property type="entry name" value="PALMITOYLTRANSFERASE ZDHHC16"/>
    <property type="match status" value="1"/>
</dbReference>
<keyword evidence="4 7" id="KW-1133">Transmembrane helix</keyword>
<keyword evidence="5 7" id="KW-0472">Membrane</keyword>
<evidence type="ECO:0000313" key="9">
    <source>
        <dbReference type="EMBL" id="KAL1524571.1"/>
    </source>
</evidence>
<evidence type="ECO:0000256" key="1">
    <source>
        <dbReference type="ARBA" id="ARBA00004141"/>
    </source>
</evidence>
<keyword evidence="6 7" id="KW-0012">Acyltransferase</keyword>
<organism evidence="9 10">
    <name type="scientific">Prymnesium parvum</name>
    <name type="common">Toxic golden alga</name>
    <dbReference type="NCBI Taxonomy" id="97485"/>
    <lineage>
        <taxon>Eukaryota</taxon>
        <taxon>Haptista</taxon>
        <taxon>Haptophyta</taxon>
        <taxon>Prymnesiophyceae</taxon>
        <taxon>Prymnesiales</taxon>
        <taxon>Prymnesiaceae</taxon>
        <taxon>Prymnesium</taxon>
    </lineage>
</organism>
<keyword evidence="3 7" id="KW-0812">Transmembrane</keyword>
<evidence type="ECO:0000256" key="2">
    <source>
        <dbReference type="ARBA" id="ARBA00022679"/>
    </source>
</evidence>
<reference evidence="9 10" key="1">
    <citation type="journal article" date="2024" name="Science">
        <title>Giant polyketide synthase enzymes in the biosynthesis of giant marine polyether toxins.</title>
        <authorList>
            <person name="Fallon T.R."/>
            <person name="Shende V.V."/>
            <person name="Wierzbicki I.H."/>
            <person name="Pendleton A.L."/>
            <person name="Watervoot N.F."/>
            <person name="Auber R.P."/>
            <person name="Gonzalez D.J."/>
            <person name="Wisecaver J.H."/>
            <person name="Moore B.S."/>
        </authorList>
    </citation>
    <scope>NUCLEOTIDE SEQUENCE [LARGE SCALE GENOMIC DNA]</scope>
    <source>
        <strain evidence="9 10">12B1</strain>
    </source>
</reference>
<dbReference type="Proteomes" id="UP001515480">
    <property type="component" value="Unassembled WGS sequence"/>
</dbReference>
<dbReference type="PROSITE" id="PS50216">
    <property type="entry name" value="DHHC"/>
    <property type="match status" value="1"/>
</dbReference>
<evidence type="ECO:0000256" key="7">
    <source>
        <dbReference type="RuleBase" id="RU079119"/>
    </source>
</evidence>
<comment type="subcellular location">
    <subcellularLocation>
        <location evidence="1">Membrane</location>
        <topology evidence="1">Multi-pass membrane protein</topology>
    </subcellularLocation>
</comment>
<feature type="domain" description="Palmitoyltransferase DHHC" evidence="8">
    <location>
        <begin position="106"/>
        <end position="235"/>
    </location>
</feature>
<evidence type="ECO:0000313" key="10">
    <source>
        <dbReference type="Proteomes" id="UP001515480"/>
    </source>
</evidence>
<dbReference type="GO" id="GO:0016020">
    <property type="term" value="C:membrane"/>
    <property type="evidence" value="ECO:0007669"/>
    <property type="project" value="UniProtKB-SubCell"/>
</dbReference>
<dbReference type="AlphaFoldDB" id="A0AB34JR91"/>
<name>A0AB34JR91_PRYPA</name>
<comment type="domain">
    <text evidence="7">The DHHC domain is required for palmitoyltransferase activity.</text>
</comment>
<dbReference type="InterPro" id="IPR039859">
    <property type="entry name" value="PFA4/ZDH16/20/ERF2-like"/>
</dbReference>
<dbReference type="EMBL" id="JBGBPQ010000005">
    <property type="protein sequence ID" value="KAL1524571.1"/>
    <property type="molecule type" value="Genomic_DNA"/>
</dbReference>
<keyword evidence="10" id="KW-1185">Reference proteome</keyword>
<evidence type="ECO:0000259" key="8">
    <source>
        <dbReference type="Pfam" id="PF01529"/>
    </source>
</evidence>
<feature type="transmembrane region" description="Helical" evidence="7">
    <location>
        <begin position="29"/>
        <end position="50"/>
    </location>
</feature>
<accession>A0AB34JR91</accession>
<feature type="transmembrane region" description="Helical" evidence="7">
    <location>
        <begin position="57"/>
        <end position="79"/>
    </location>
</feature>
<evidence type="ECO:0000256" key="4">
    <source>
        <dbReference type="ARBA" id="ARBA00022989"/>
    </source>
</evidence>
<feature type="transmembrane region" description="Helical" evidence="7">
    <location>
        <begin position="151"/>
        <end position="177"/>
    </location>
</feature>
<dbReference type="Pfam" id="PF01529">
    <property type="entry name" value="DHHC"/>
    <property type="match status" value="1"/>
</dbReference>
<proteinExistence type="inferred from homology"/>